<sequence length="546" mass="61880">MKRVFFFSFCLLLLACSQNETIITKPDFGRSQVSYQTDANLDRIKSSIENKYELQRNQSGYWWLSYLDWSDVHLVANSDNSLLTYTIPIRKFDDQKLDYLIIKSRETGERAYLFSLKPDVEWATKNYSGDLSDFTGSVEVNSLDGELLISSTYTKGELISNQNNSVSRLVCEPWILIEWTEACVGDNCSVTEITVQEFDICPPDNSPGGGGDEVEELGDPLGGGVPKTSSDPLDKDRIPIDGSLDLCLEGFSESYCADMEKQRRLDALKDALAEDPYLLLDIDCDELKVKWLGLADHKPNSKVLERVEKLNKEGYDIEMQYLEDADGAVVNMDYFPVHIDKLPNNPATGDSFTGKEFFEYIRTNFADICFSNNSNFGAYNDVEMTKWEGSDYLGTVMRFDIKLREPYFGIQIGQQDGSVLCTDQQNQTWVFSTIYTKQDYSHPVSGNREFGLITNPDGTYTFYTSGVDRIAEWTDDMIGDIMEYSAFDGGEELWSSLQENLVSWINDPENEGKSEIIDSIIKRIDSTDLESFLNGEKSISELKCKN</sequence>
<keyword evidence="3" id="KW-1185">Reference proteome</keyword>
<reference evidence="2 3" key="1">
    <citation type="submission" date="2020-04" db="EMBL/GenBank/DDBJ databases">
        <title>Flammeovirgaceae bacterium KN852 isolated from deep sea.</title>
        <authorList>
            <person name="Zhang D.-C."/>
        </authorList>
    </citation>
    <scope>NUCLEOTIDE SEQUENCE [LARGE SCALE GENOMIC DNA]</scope>
    <source>
        <strain evidence="2 3">KN852</strain>
    </source>
</reference>
<evidence type="ECO:0000313" key="3">
    <source>
        <dbReference type="Proteomes" id="UP000559010"/>
    </source>
</evidence>
<dbReference type="AlphaFoldDB" id="A0A848IR66"/>
<dbReference type="Proteomes" id="UP000559010">
    <property type="component" value="Unassembled WGS sequence"/>
</dbReference>
<dbReference type="RefSeq" id="WP_169677475.1">
    <property type="nucleotide sequence ID" value="NZ_JABBNU010000001.1"/>
</dbReference>
<accession>A0A848IR66</accession>
<evidence type="ECO:0000313" key="2">
    <source>
        <dbReference type="EMBL" id="NMM46847.1"/>
    </source>
</evidence>
<feature type="region of interest" description="Disordered" evidence="1">
    <location>
        <begin position="203"/>
        <end position="236"/>
    </location>
</feature>
<gene>
    <name evidence="2" type="ORF">HH304_00440</name>
</gene>
<dbReference type="PROSITE" id="PS51257">
    <property type="entry name" value="PROKAR_LIPOPROTEIN"/>
    <property type="match status" value="1"/>
</dbReference>
<evidence type="ECO:0000256" key="1">
    <source>
        <dbReference type="SAM" id="MobiDB-lite"/>
    </source>
</evidence>
<name>A0A848IR66_9BACT</name>
<proteinExistence type="predicted"/>
<comment type="caution">
    <text evidence="2">The sequence shown here is derived from an EMBL/GenBank/DDBJ whole genome shotgun (WGS) entry which is preliminary data.</text>
</comment>
<dbReference type="EMBL" id="JABBNU010000001">
    <property type="protein sequence ID" value="NMM46847.1"/>
    <property type="molecule type" value="Genomic_DNA"/>
</dbReference>
<organism evidence="2 3">
    <name type="scientific">Marinigracilibium pacificum</name>
    <dbReference type="NCBI Taxonomy" id="2729599"/>
    <lineage>
        <taxon>Bacteria</taxon>
        <taxon>Pseudomonadati</taxon>
        <taxon>Bacteroidota</taxon>
        <taxon>Cytophagia</taxon>
        <taxon>Cytophagales</taxon>
        <taxon>Flammeovirgaceae</taxon>
        <taxon>Marinigracilibium</taxon>
    </lineage>
</organism>
<protein>
    <submittedName>
        <fullName evidence="2">Uncharacterized protein</fullName>
    </submittedName>
</protein>